<dbReference type="RefSeq" id="WP_150024135.1">
    <property type="nucleotide sequence ID" value="NZ_VWOJ01000006.1"/>
</dbReference>
<dbReference type="Pfam" id="PF02661">
    <property type="entry name" value="Fic"/>
    <property type="match status" value="1"/>
</dbReference>
<evidence type="ECO:0000259" key="1">
    <source>
        <dbReference type="PROSITE" id="PS51459"/>
    </source>
</evidence>
<keyword evidence="3" id="KW-1185">Reference proteome</keyword>
<proteinExistence type="predicted"/>
<dbReference type="EMBL" id="VWOJ01000006">
    <property type="protein sequence ID" value="KAA5800895.1"/>
    <property type="molecule type" value="Genomic_DNA"/>
</dbReference>
<sequence length="139" mass="14756">MSAPVLPDYPAFVTVLGEILSETAQTRLQWRDEGLMRSAFARPAHLAAYAQTPGAFTAAAALAGGIARNHPLVDGNKRASAAAFLITLLISGWRLDVTQTDLAERFEALADGALDEAGLAQWGRAHALADPRFTRTPGT</sequence>
<organism evidence="2 3">
    <name type="scientific">Alkalicaulis satelles</name>
    <dbReference type="NCBI Taxonomy" id="2609175"/>
    <lineage>
        <taxon>Bacteria</taxon>
        <taxon>Pseudomonadati</taxon>
        <taxon>Pseudomonadota</taxon>
        <taxon>Alphaproteobacteria</taxon>
        <taxon>Maricaulales</taxon>
        <taxon>Maricaulaceae</taxon>
        <taxon>Alkalicaulis</taxon>
    </lineage>
</organism>
<dbReference type="InterPro" id="IPR006440">
    <property type="entry name" value="Doc"/>
</dbReference>
<dbReference type="AlphaFoldDB" id="A0A5M6Z975"/>
<dbReference type="Gene3D" id="1.20.120.1870">
    <property type="entry name" value="Fic/DOC protein, Fido domain"/>
    <property type="match status" value="1"/>
</dbReference>
<name>A0A5M6Z975_9PROT</name>
<dbReference type="SUPFAM" id="SSF140931">
    <property type="entry name" value="Fic-like"/>
    <property type="match status" value="1"/>
</dbReference>
<dbReference type="InterPro" id="IPR036597">
    <property type="entry name" value="Fido-like_dom_sf"/>
</dbReference>
<dbReference type="InterPro" id="IPR003812">
    <property type="entry name" value="Fido"/>
</dbReference>
<dbReference type="PROSITE" id="PS51459">
    <property type="entry name" value="FIDO"/>
    <property type="match status" value="1"/>
</dbReference>
<dbReference type="Proteomes" id="UP000325122">
    <property type="component" value="Unassembled WGS sequence"/>
</dbReference>
<dbReference type="GO" id="GO:0016301">
    <property type="term" value="F:kinase activity"/>
    <property type="evidence" value="ECO:0007669"/>
    <property type="project" value="InterPro"/>
</dbReference>
<dbReference type="PANTHER" id="PTHR39426">
    <property type="entry name" value="HOMOLOGY TO DEATH-ON-CURING PROTEIN OF PHAGE P1"/>
    <property type="match status" value="1"/>
</dbReference>
<protein>
    <submittedName>
        <fullName evidence="2">Type II toxin-antitoxin system death-on-curing family toxin</fullName>
    </submittedName>
</protein>
<comment type="caution">
    <text evidence="2">The sequence shown here is derived from an EMBL/GenBank/DDBJ whole genome shotgun (WGS) entry which is preliminary data.</text>
</comment>
<evidence type="ECO:0000313" key="2">
    <source>
        <dbReference type="EMBL" id="KAA5800895.1"/>
    </source>
</evidence>
<gene>
    <name evidence="2" type="ORF">F1654_13725</name>
</gene>
<feature type="domain" description="Fido" evidence="1">
    <location>
        <begin position="7"/>
        <end position="125"/>
    </location>
</feature>
<evidence type="ECO:0000313" key="3">
    <source>
        <dbReference type="Proteomes" id="UP000325122"/>
    </source>
</evidence>
<accession>A0A5M6Z975</accession>
<dbReference type="InterPro" id="IPR053737">
    <property type="entry name" value="Type_II_TA_Toxin"/>
</dbReference>
<reference evidence="2 3" key="1">
    <citation type="submission" date="2019-09" db="EMBL/GenBank/DDBJ databases">
        <authorList>
            <person name="Kevbrin V."/>
            <person name="Grouzdev D.S."/>
        </authorList>
    </citation>
    <scope>NUCLEOTIDE SEQUENCE [LARGE SCALE GENOMIC DNA]</scope>
    <source>
        <strain evidence="2 3">G-192</strain>
    </source>
</reference>
<dbReference type="PANTHER" id="PTHR39426:SF1">
    <property type="entry name" value="HOMOLOGY TO DEATH-ON-CURING PROTEIN OF PHAGE P1"/>
    <property type="match status" value="1"/>
</dbReference>